<dbReference type="InterPro" id="IPR024066">
    <property type="entry name" value="RGS_subdom1/3"/>
</dbReference>
<dbReference type="KEGG" id="cmk:103186537"/>
<keyword evidence="1" id="KW-0343">GTPase activation</keyword>
<evidence type="ECO:0000256" key="2">
    <source>
        <dbReference type="SAM" id="MobiDB-lite"/>
    </source>
</evidence>
<organism evidence="4">
    <name type="scientific">Callorhinchus milii</name>
    <name type="common">Ghost shark</name>
    <dbReference type="NCBI Taxonomy" id="7868"/>
    <lineage>
        <taxon>Eukaryota</taxon>
        <taxon>Metazoa</taxon>
        <taxon>Chordata</taxon>
        <taxon>Craniata</taxon>
        <taxon>Vertebrata</taxon>
        <taxon>Chondrichthyes</taxon>
        <taxon>Holocephali</taxon>
        <taxon>Chimaeriformes</taxon>
        <taxon>Callorhinchidae</taxon>
        <taxon>Callorhinchus</taxon>
    </lineage>
</organism>
<dbReference type="PANTHER" id="PTHR45945:SF3">
    <property type="entry name" value="REGULATOR OF G-PROTEIN SIGNALING LOCO"/>
    <property type="match status" value="1"/>
</dbReference>
<dbReference type="GeneID" id="103186537"/>
<dbReference type="Gene3D" id="1.10.167.10">
    <property type="entry name" value="Regulator of G-protein Signalling 4, domain 2"/>
    <property type="match status" value="1"/>
</dbReference>
<dbReference type="EMBL" id="JW875388">
    <property type="protein sequence ID" value="AFP07905.1"/>
    <property type="molecule type" value="mRNA"/>
</dbReference>
<feature type="compositionally biased region" description="Polar residues" evidence="2">
    <location>
        <begin position="25"/>
        <end position="35"/>
    </location>
</feature>
<dbReference type="STRING" id="7868.ENSCMIP00000021069"/>
<feature type="region of interest" description="Disordered" evidence="2">
    <location>
        <begin position="154"/>
        <end position="182"/>
    </location>
</feature>
<dbReference type="InterPro" id="IPR046995">
    <property type="entry name" value="RGS10/12/14-like"/>
</dbReference>
<dbReference type="PANTHER" id="PTHR45945">
    <property type="entry name" value="REGULATOR OF G-PROTEIN SIGNALING LOCO"/>
    <property type="match status" value="1"/>
</dbReference>
<feature type="compositionally biased region" description="Basic and acidic residues" evidence="2">
    <location>
        <begin position="15"/>
        <end position="24"/>
    </location>
</feature>
<evidence type="ECO:0000313" key="5">
    <source>
        <dbReference type="Ensembl" id="ENSCMIP00000021069.1"/>
    </source>
</evidence>
<dbReference type="Ensembl" id="ENSCMIT00000021452.1">
    <property type="protein sequence ID" value="ENSCMIP00000021069.1"/>
    <property type="gene ID" value="ENSCMIG00000009664.1"/>
</dbReference>
<reference evidence="5" key="4">
    <citation type="submission" date="2025-05" db="UniProtKB">
        <authorList>
            <consortium name="Ensembl"/>
        </authorList>
    </citation>
    <scope>IDENTIFICATION</scope>
</reference>
<evidence type="ECO:0000313" key="4">
    <source>
        <dbReference type="EMBL" id="AFP07905.1"/>
    </source>
</evidence>
<dbReference type="PROSITE" id="PS50132">
    <property type="entry name" value="RGS"/>
    <property type="match status" value="1"/>
</dbReference>
<evidence type="ECO:0000256" key="1">
    <source>
        <dbReference type="ARBA" id="ARBA00022468"/>
    </source>
</evidence>
<dbReference type="RefSeq" id="XP_007903835.1">
    <property type="nucleotide sequence ID" value="XM_007905644.2"/>
</dbReference>
<feature type="domain" description="RGS" evidence="3">
    <location>
        <begin position="41"/>
        <end position="154"/>
    </location>
</feature>
<dbReference type="PRINTS" id="PR01301">
    <property type="entry name" value="RGSPROTEIN"/>
</dbReference>
<dbReference type="AlphaFoldDB" id="V9L8U7"/>
<dbReference type="SUPFAM" id="SSF48097">
    <property type="entry name" value="Regulator of G-protein signaling, RGS"/>
    <property type="match status" value="1"/>
</dbReference>
<proteinExistence type="evidence at transcript level"/>
<dbReference type="GO" id="GO:0005886">
    <property type="term" value="C:plasma membrane"/>
    <property type="evidence" value="ECO:0007669"/>
    <property type="project" value="TreeGrafter"/>
</dbReference>
<dbReference type="GeneTree" id="ENSGT00940000161426"/>
<feature type="region of interest" description="Disordered" evidence="2">
    <location>
        <begin position="1"/>
        <end position="35"/>
    </location>
</feature>
<dbReference type="SMART" id="SM00315">
    <property type="entry name" value="RGS"/>
    <property type="match status" value="1"/>
</dbReference>
<name>V9L8U7_CALMI</name>
<dbReference type="InterPro" id="IPR036305">
    <property type="entry name" value="RGS_sf"/>
</dbReference>
<dbReference type="OrthoDB" id="196547at2759"/>
<dbReference type="FunFam" id="1.10.167.10:FF:000001">
    <property type="entry name" value="Putative regulator of g-protein signaling 12"/>
    <property type="match status" value="1"/>
</dbReference>
<keyword evidence="6" id="KW-1185">Reference proteome</keyword>
<reference evidence="6" key="2">
    <citation type="journal article" date="2007" name="PLoS Biol.">
        <title>Survey sequencing and comparative analysis of the elephant shark (Callorhinchus milii) genome.</title>
        <authorList>
            <person name="Venkatesh B."/>
            <person name="Kirkness E.F."/>
            <person name="Loh Y.H."/>
            <person name="Halpern A.L."/>
            <person name="Lee A.P."/>
            <person name="Johnson J."/>
            <person name="Dandona N."/>
            <person name="Viswanathan L.D."/>
            <person name="Tay A."/>
            <person name="Venter J.C."/>
            <person name="Strausberg R.L."/>
            <person name="Brenner S."/>
        </authorList>
    </citation>
    <scope>NUCLEOTIDE SEQUENCE [LARGE SCALE GENOMIC DNA]</scope>
</reference>
<reference evidence="4 6" key="3">
    <citation type="journal article" date="2014" name="Nature">
        <title>Elephant shark genome provides unique insights into gnathostome evolution.</title>
        <authorList>
            <consortium name="International Elephant Shark Genome Sequencing Consortium"/>
            <person name="Venkatesh B."/>
            <person name="Lee A.P."/>
            <person name="Ravi V."/>
            <person name="Maurya A.K."/>
            <person name="Lian M.M."/>
            <person name="Swann J.B."/>
            <person name="Ohta Y."/>
            <person name="Flajnik M.F."/>
            <person name="Sutoh Y."/>
            <person name="Kasahara M."/>
            <person name="Hoon S."/>
            <person name="Gangu V."/>
            <person name="Roy S.W."/>
            <person name="Irimia M."/>
            <person name="Korzh V."/>
            <person name="Kondrychyn I."/>
            <person name="Lim Z.W."/>
            <person name="Tay B.H."/>
            <person name="Tohari S."/>
            <person name="Kong K.W."/>
            <person name="Ho S."/>
            <person name="Lorente-Galdos B."/>
            <person name="Quilez J."/>
            <person name="Marques-Bonet T."/>
            <person name="Raney B.J."/>
            <person name="Ingham P.W."/>
            <person name="Tay A."/>
            <person name="Hillier L.W."/>
            <person name="Minx P."/>
            <person name="Boehm T."/>
            <person name="Wilson R.K."/>
            <person name="Brenner S."/>
            <person name="Warren W.C."/>
        </authorList>
    </citation>
    <scope>NUCLEOTIDE SEQUENCE</scope>
    <source>
        <tissue evidence="4">Spleen</tissue>
    </source>
</reference>
<dbReference type="InterPro" id="IPR044926">
    <property type="entry name" value="RGS_subdomain_2"/>
</dbReference>
<dbReference type="Pfam" id="PF00615">
    <property type="entry name" value="RGS"/>
    <property type="match status" value="1"/>
</dbReference>
<evidence type="ECO:0000313" key="6">
    <source>
        <dbReference type="Proteomes" id="UP000314986"/>
    </source>
</evidence>
<dbReference type="GO" id="GO:0005634">
    <property type="term" value="C:nucleus"/>
    <property type="evidence" value="ECO:0007669"/>
    <property type="project" value="TreeGrafter"/>
</dbReference>
<dbReference type="GO" id="GO:0005737">
    <property type="term" value="C:cytoplasm"/>
    <property type="evidence" value="ECO:0007669"/>
    <property type="project" value="TreeGrafter"/>
</dbReference>
<evidence type="ECO:0000259" key="3">
    <source>
        <dbReference type="PROSITE" id="PS50132"/>
    </source>
</evidence>
<dbReference type="Proteomes" id="UP000314986">
    <property type="component" value="Unassembled WGS sequence"/>
</dbReference>
<protein>
    <submittedName>
        <fullName evidence="4 5">Regulator of G-protein signaling 10</fullName>
    </submittedName>
</protein>
<dbReference type="GO" id="GO:0005096">
    <property type="term" value="F:GTPase activator activity"/>
    <property type="evidence" value="ECO:0007669"/>
    <property type="project" value="UniProtKB-KW"/>
</dbReference>
<feature type="compositionally biased region" description="Basic and acidic residues" evidence="2">
    <location>
        <begin position="156"/>
        <end position="166"/>
    </location>
</feature>
<gene>
    <name evidence="5" type="primary">LOC103186537</name>
</gene>
<dbReference type="GO" id="GO:0008277">
    <property type="term" value="P:regulation of G protein-coupled receptor signaling pathway"/>
    <property type="evidence" value="ECO:0007669"/>
    <property type="project" value="TreeGrafter"/>
</dbReference>
<reference evidence="6" key="1">
    <citation type="journal article" date="2006" name="Science">
        <title>Ancient noncoding elements conserved in the human genome.</title>
        <authorList>
            <person name="Venkatesh B."/>
            <person name="Kirkness E.F."/>
            <person name="Loh Y.H."/>
            <person name="Halpern A.L."/>
            <person name="Lee A.P."/>
            <person name="Johnson J."/>
            <person name="Dandona N."/>
            <person name="Viswanathan L.D."/>
            <person name="Tay A."/>
            <person name="Venter J.C."/>
            <person name="Strausberg R.L."/>
            <person name="Brenner S."/>
        </authorList>
    </citation>
    <scope>NUCLEOTIDE SEQUENCE [LARGE SCALE GENOMIC DNA]</scope>
</reference>
<sequence length="182" mass="21323">MFMSKAVSRLSRKRPPSEIHDDARASSSQQSTRGTSKWAISLEHLLEDEEGVKHFRDFLKREFSEENVLFWLACEEFKHIQDKRLLHEKAQQIYSTFLSSKSSTQVNVEGQSRLSESMLAEPHPLMFQKLQDQIFTLMKYDSYNRFLKSAAFQRAQQKEESRKGSPDTDESVPKRASRIYNR</sequence>
<dbReference type="InterPro" id="IPR016137">
    <property type="entry name" value="RGS"/>
</dbReference>
<dbReference type="Gene3D" id="1.10.196.10">
    <property type="match status" value="1"/>
</dbReference>
<accession>V9L8U7</accession>
<dbReference type="OMA" id="SNKASYQ"/>